<proteinExistence type="predicted"/>
<sequence length="170" mass="19108">MDKKINLYTFEQDKKYKLMKKKKTFSICKSLLDGKNSEEWLRDFQKNVIANQINFAPDADEIAGRAKIDLLFELYLEELAITEIGKVGVEIATGVNLISTSTFNEDWSIAGKKLTVNVSVALNAGEELLTVTIAPVFGQLAQGSMLIEQFVNHIKRIGRIAKMTSEHIQK</sequence>
<dbReference type="AlphaFoldDB" id="U9T3G7"/>
<protein>
    <submittedName>
        <fullName evidence="1">Uncharacterized protein</fullName>
    </submittedName>
</protein>
<dbReference type="EMBL" id="KI299214">
    <property type="protein sequence ID" value="ERZ97900.1"/>
    <property type="molecule type" value="Genomic_DNA"/>
</dbReference>
<dbReference type="HOGENOM" id="CLU_1571473_0_0_1"/>
<accession>U9T3G7</accession>
<evidence type="ECO:0000313" key="1">
    <source>
        <dbReference type="EMBL" id="ERZ97900.1"/>
    </source>
</evidence>
<dbReference type="VEuPathDB" id="FungiDB:RhiirFUN_009497"/>
<name>U9T3G7_RHIID</name>
<organism evidence="1">
    <name type="scientific">Rhizophagus irregularis (strain DAOM 181602 / DAOM 197198 / MUCL 43194)</name>
    <name type="common">Arbuscular mycorrhizal fungus</name>
    <name type="synonym">Glomus intraradices</name>
    <dbReference type="NCBI Taxonomy" id="747089"/>
    <lineage>
        <taxon>Eukaryota</taxon>
        <taxon>Fungi</taxon>
        <taxon>Fungi incertae sedis</taxon>
        <taxon>Mucoromycota</taxon>
        <taxon>Glomeromycotina</taxon>
        <taxon>Glomeromycetes</taxon>
        <taxon>Glomerales</taxon>
        <taxon>Glomeraceae</taxon>
        <taxon>Rhizophagus</taxon>
    </lineage>
</organism>
<reference evidence="1" key="1">
    <citation type="submission" date="2013-07" db="EMBL/GenBank/DDBJ databases">
        <title>The genome of an arbuscular mycorrhizal fungus provides insights into the evolution of the oldest plant symbiosis.</title>
        <authorList>
            <consortium name="DOE Joint Genome Institute"/>
            <person name="Tisserant E."/>
            <person name="Malbreil M."/>
            <person name="Kuo A."/>
            <person name="Kohler A."/>
            <person name="Symeonidi A."/>
            <person name="Balestrini R."/>
            <person name="Charron P."/>
            <person name="Duensing N."/>
            <person name="Frei-dit-Frey N."/>
            <person name="Gianinazzi-Pearson V."/>
            <person name="Gilbert B."/>
            <person name="Handa Y."/>
            <person name="Hijri M."/>
            <person name="Kaul R."/>
            <person name="Kawaguchi M."/>
            <person name="Krajinski F."/>
            <person name="Lammers P."/>
            <person name="Lapierre D."/>
            <person name="Masclaux F.G."/>
            <person name="Murat C."/>
            <person name="Morin E."/>
            <person name="Ndikumana S."/>
            <person name="Pagni M."/>
            <person name="Petitpierre D."/>
            <person name="Requena N."/>
            <person name="Rosikiewicz P."/>
            <person name="Riley R."/>
            <person name="Saito K."/>
            <person name="San Clemente H."/>
            <person name="Shapiro H."/>
            <person name="van Tuinen D."/>
            <person name="Becard G."/>
            <person name="Bonfante P."/>
            <person name="Paszkowski U."/>
            <person name="Shachar-Hill Y."/>
            <person name="Young J.P."/>
            <person name="Sanders I.R."/>
            <person name="Henrissat B."/>
            <person name="Rensing S.A."/>
            <person name="Grigoriev I.V."/>
            <person name="Corradi N."/>
            <person name="Roux C."/>
            <person name="Martin F."/>
        </authorList>
    </citation>
    <scope>NUCLEOTIDE SEQUENCE</scope>
    <source>
        <strain evidence="1">DAOM 197198</strain>
    </source>
</reference>
<gene>
    <name evidence="1" type="ORF">GLOINDRAFT_11094</name>
</gene>